<evidence type="ECO:0000256" key="1">
    <source>
        <dbReference type="SAM" id="MobiDB-lite"/>
    </source>
</evidence>
<dbReference type="KEGG" id="cmi:pCM2_0006"/>
<keyword evidence="3" id="KW-1185">Reference proteome</keyword>
<keyword evidence="2" id="KW-0614">Plasmid</keyword>
<evidence type="ECO:0000313" key="3">
    <source>
        <dbReference type="Proteomes" id="UP000001564"/>
    </source>
</evidence>
<feature type="compositionally biased region" description="Acidic residues" evidence="1">
    <location>
        <begin position="8"/>
        <end position="20"/>
    </location>
</feature>
<gene>
    <name evidence="2" type="ordered locus">pCM2_0006</name>
</gene>
<dbReference type="EMBL" id="AM711866">
    <property type="protein sequence ID" value="CAM98487.1"/>
    <property type="molecule type" value="Genomic_DNA"/>
</dbReference>
<protein>
    <submittedName>
        <fullName evidence="2">Uncharacterized protein</fullName>
    </submittedName>
</protein>
<organism evidence="2 3">
    <name type="scientific">Clavibacter michiganensis subsp. michiganensis (strain NCPPB 382)</name>
    <dbReference type="NCBI Taxonomy" id="443906"/>
    <lineage>
        <taxon>Bacteria</taxon>
        <taxon>Bacillati</taxon>
        <taxon>Actinomycetota</taxon>
        <taxon>Actinomycetes</taxon>
        <taxon>Micrococcales</taxon>
        <taxon>Microbacteriaceae</taxon>
        <taxon>Clavibacter</taxon>
    </lineage>
</organism>
<dbReference type="HOGENOM" id="CLU_1544906_0_0_11"/>
<feature type="region of interest" description="Disordered" evidence="1">
    <location>
        <begin position="1"/>
        <end position="20"/>
    </location>
</feature>
<proteinExistence type="predicted"/>
<accession>A5CLL7</accession>
<reference evidence="2 3" key="1">
    <citation type="journal article" date="2008" name="J. Bacteriol.">
        <title>The genome sequence of the tomato-pathogenic actinomycete Clavibacter michiganensis subsp. michiganensis NCPPB382 reveals a large island involved in pathogenicity.</title>
        <authorList>
            <person name="Gartemann K.H."/>
            <person name="Abt B."/>
            <person name="Bekel T."/>
            <person name="Burger A."/>
            <person name="Engemann J."/>
            <person name="Flugel M."/>
            <person name="Gaigalat L."/>
            <person name="Goesmann A."/>
            <person name="Grafen I."/>
            <person name="Kalinowski J."/>
            <person name="Kaup O."/>
            <person name="Kirchner O."/>
            <person name="Krause L."/>
            <person name="Linke B."/>
            <person name="McHardy A."/>
            <person name="Meyer F."/>
            <person name="Pohle S."/>
            <person name="Ruckert C."/>
            <person name="Schneiker S."/>
            <person name="Zellermann E.M."/>
            <person name="Puhler A."/>
            <person name="Eichenlaub R."/>
            <person name="Kaiser O."/>
            <person name="Bartels D."/>
        </authorList>
    </citation>
    <scope>NUCLEOTIDE SEQUENCE [LARGE SCALE GENOMIC DNA]</scope>
    <source>
        <strain evidence="2 3">NCPPB 382</strain>
        <plasmid evidence="2">pCM2</plasmid>
    </source>
</reference>
<geneLocation type="plasmid" evidence="2 3">
    <name>pCM2</name>
</geneLocation>
<name>A5CLL7_CLAM3</name>
<dbReference type="Proteomes" id="UP000001564">
    <property type="component" value="Plasmid pCM2"/>
</dbReference>
<dbReference type="OrthoDB" id="5125100at2"/>
<evidence type="ECO:0000313" key="2">
    <source>
        <dbReference type="EMBL" id="CAM98487.1"/>
    </source>
</evidence>
<dbReference type="AlphaFoldDB" id="A5CLL7"/>
<sequence length="173" mass="18219">MLDSLTGSDEDSTADTEEDTQLVIDVYGAYETARSGARHAIEHRQPADAAACEMAPAKEWAVMNASWIGLFPVQGALCGAAETLLARGVTMDVVGPVPISPTGGWTDASHDRETAVHLVAEALYRNGDARDIDLLVAETLEGPGMSGDLRIRELVVEIIDVAGSAANSGRDDL</sequence>
<dbReference type="RefSeq" id="WP_011931158.1">
    <property type="nucleotide sequence ID" value="NC_009479.1"/>
</dbReference>